<sequence>MNEQVPIPRGSEPVRAQLAAAGVEARTVVLPDSAHTAKAAATAIGCPLGAIASLLFVIDEVPTLVMTSGAHRVDTEVMARELGAESVAMANAKQVRSVTGQVIGGVAPIGHPQPVPTVIDRTLAEFDPIWSAAGHPHTVMALSFEQLRELTGGRVISVA</sequence>
<dbReference type="InterPro" id="IPR007214">
    <property type="entry name" value="YbaK/aa-tRNA-synth-assoc-dom"/>
</dbReference>
<organism evidence="2 3">
    <name type="scientific">Naumannella halotolerans</name>
    <dbReference type="NCBI Taxonomy" id="993414"/>
    <lineage>
        <taxon>Bacteria</taxon>
        <taxon>Bacillati</taxon>
        <taxon>Actinomycetota</taxon>
        <taxon>Actinomycetes</taxon>
        <taxon>Propionibacteriales</taxon>
        <taxon>Propionibacteriaceae</taxon>
        <taxon>Naumannella</taxon>
    </lineage>
</organism>
<dbReference type="RefSeq" id="WP_208292693.1">
    <property type="nucleotide sequence ID" value="NZ_SOAW01000001.1"/>
</dbReference>
<dbReference type="GO" id="GO:0002161">
    <property type="term" value="F:aminoacyl-tRNA deacylase activity"/>
    <property type="evidence" value="ECO:0007669"/>
    <property type="project" value="InterPro"/>
</dbReference>
<dbReference type="AlphaFoldDB" id="A0A4R7J7P8"/>
<dbReference type="CDD" id="cd04333">
    <property type="entry name" value="ProX_deacylase"/>
    <property type="match status" value="1"/>
</dbReference>
<dbReference type="SUPFAM" id="SSF55826">
    <property type="entry name" value="YbaK/ProRS associated domain"/>
    <property type="match status" value="1"/>
</dbReference>
<dbReference type="InterPro" id="IPR036754">
    <property type="entry name" value="YbaK/aa-tRNA-synt-asso_dom_sf"/>
</dbReference>
<evidence type="ECO:0000259" key="1">
    <source>
        <dbReference type="Pfam" id="PF04073"/>
    </source>
</evidence>
<evidence type="ECO:0000313" key="3">
    <source>
        <dbReference type="Proteomes" id="UP000295371"/>
    </source>
</evidence>
<keyword evidence="3" id="KW-1185">Reference proteome</keyword>
<comment type="caution">
    <text evidence="2">The sequence shown here is derived from an EMBL/GenBank/DDBJ whole genome shotgun (WGS) entry which is preliminary data.</text>
</comment>
<dbReference type="PANTHER" id="PTHR30411">
    <property type="entry name" value="CYTOPLASMIC PROTEIN"/>
    <property type="match status" value="1"/>
</dbReference>
<dbReference type="Pfam" id="PF04073">
    <property type="entry name" value="tRNA_edit"/>
    <property type="match status" value="1"/>
</dbReference>
<dbReference type="Gene3D" id="3.90.960.10">
    <property type="entry name" value="YbaK/aminoacyl-tRNA synthetase-associated domain"/>
    <property type="match status" value="1"/>
</dbReference>
<dbReference type="PANTHER" id="PTHR30411:SF1">
    <property type="entry name" value="CYTOPLASMIC PROTEIN"/>
    <property type="match status" value="1"/>
</dbReference>
<accession>A0A4R7J7P8</accession>
<dbReference type="EMBL" id="SOAW01000001">
    <property type="protein sequence ID" value="TDT32517.1"/>
    <property type="molecule type" value="Genomic_DNA"/>
</dbReference>
<evidence type="ECO:0000313" key="2">
    <source>
        <dbReference type="EMBL" id="TDT32517.1"/>
    </source>
</evidence>
<reference evidence="2 3" key="1">
    <citation type="submission" date="2019-03" db="EMBL/GenBank/DDBJ databases">
        <title>Genomic Encyclopedia of Archaeal and Bacterial Type Strains, Phase II (KMG-II): from individual species to whole genera.</title>
        <authorList>
            <person name="Goeker M."/>
        </authorList>
    </citation>
    <scope>NUCLEOTIDE SEQUENCE [LARGE SCALE GENOMIC DNA]</scope>
    <source>
        <strain evidence="2 3">DSM 24323</strain>
    </source>
</reference>
<dbReference type="Proteomes" id="UP000295371">
    <property type="component" value="Unassembled WGS sequence"/>
</dbReference>
<gene>
    <name evidence="2" type="ORF">CLV29_0095</name>
</gene>
<name>A0A4R7J7P8_9ACTN</name>
<proteinExistence type="predicted"/>
<protein>
    <submittedName>
        <fullName evidence="2">Prolyl-tRNA editing enzyme YbaK/EbsC (Cys-tRNA(Pro) deacylase)</fullName>
    </submittedName>
</protein>
<feature type="domain" description="YbaK/aminoacyl-tRNA synthetase-associated" evidence="1">
    <location>
        <begin position="33"/>
        <end position="150"/>
    </location>
</feature>